<dbReference type="VEuPathDB" id="FungiDB:DD237_004040"/>
<keyword evidence="3" id="KW-0472">Membrane</keyword>
<reference evidence="4 5" key="1">
    <citation type="submission" date="2018-06" db="EMBL/GenBank/DDBJ databases">
        <title>Comparative genomics of downy mildews reveals potential adaptations to biotrophy.</title>
        <authorList>
            <person name="Fletcher K."/>
            <person name="Klosterman S.J."/>
            <person name="Derevnina L."/>
            <person name="Martin F."/>
            <person name="Koike S."/>
            <person name="Reyes Chin-Wo S."/>
            <person name="Mou B."/>
            <person name="Michelmore R."/>
        </authorList>
    </citation>
    <scope>NUCLEOTIDE SEQUENCE [LARGE SCALE GENOMIC DNA]</scope>
    <source>
        <strain evidence="4 5">R14</strain>
    </source>
</reference>
<evidence type="ECO:0000256" key="1">
    <source>
        <dbReference type="ARBA" id="ARBA00006349"/>
    </source>
</evidence>
<dbReference type="Pfam" id="PF10712">
    <property type="entry name" value="NAD-GH"/>
    <property type="match status" value="1"/>
</dbReference>
<comment type="similarity">
    <text evidence="1">Belongs to the HSBP1 family.</text>
</comment>
<evidence type="ECO:0000313" key="5">
    <source>
        <dbReference type="Proteomes" id="UP000282087"/>
    </source>
</evidence>
<keyword evidence="5" id="KW-1185">Reference proteome</keyword>
<dbReference type="Proteomes" id="UP000282087">
    <property type="component" value="Unassembled WGS sequence"/>
</dbReference>
<evidence type="ECO:0000256" key="2">
    <source>
        <dbReference type="SAM" id="MobiDB-lite"/>
    </source>
</evidence>
<dbReference type="GO" id="GO:0003714">
    <property type="term" value="F:transcription corepressor activity"/>
    <property type="evidence" value="ECO:0007669"/>
    <property type="project" value="InterPro"/>
</dbReference>
<keyword evidence="3" id="KW-1133">Transmembrane helix</keyword>
<evidence type="ECO:0000313" key="4">
    <source>
        <dbReference type="EMBL" id="RMX65750.1"/>
    </source>
</evidence>
<dbReference type="InterPro" id="IPR019651">
    <property type="entry name" value="Glutamate_DH_NAD-spec"/>
</dbReference>
<keyword evidence="3" id="KW-0812">Transmembrane</keyword>
<dbReference type="InterPro" id="IPR009643">
    <property type="entry name" value="HS1-bd"/>
</dbReference>
<name>A0A3M6VN07_9STRA</name>
<organism evidence="4 5">
    <name type="scientific">Peronospora effusa</name>
    <dbReference type="NCBI Taxonomy" id="542832"/>
    <lineage>
        <taxon>Eukaryota</taxon>
        <taxon>Sar</taxon>
        <taxon>Stramenopiles</taxon>
        <taxon>Oomycota</taxon>
        <taxon>Peronosporomycetes</taxon>
        <taxon>Peronosporales</taxon>
        <taxon>Peronosporaceae</taxon>
        <taxon>Peronospora</taxon>
    </lineage>
</organism>
<proteinExistence type="inferred from homology"/>
<dbReference type="Pfam" id="PF06825">
    <property type="entry name" value="HSBP1"/>
    <property type="match status" value="1"/>
</dbReference>
<feature type="transmembrane region" description="Helical" evidence="3">
    <location>
        <begin position="99"/>
        <end position="127"/>
    </location>
</feature>
<dbReference type="EMBL" id="QLLG01000232">
    <property type="protein sequence ID" value="RMX65750.1"/>
    <property type="molecule type" value="Genomic_DNA"/>
</dbReference>
<feature type="compositionally biased region" description="Low complexity" evidence="2">
    <location>
        <begin position="450"/>
        <end position="471"/>
    </location>
</feature>
<dbReference type="AlphaFoldDB" id="A0A3M6VN07"/>
<sequence length="509" mass="56811">MKVLLIIHQRVVPPTLKTSQFSVLDEMGSRIDELEKSIGDLMERTNEDDNDKDQELAVSAPKDKAEQKPTTKAAKILRGHLPSSQRWLQDSHSRSNRHLVLLVLKLSIVHVLVFVVIPAAGCTFALLRLVNSLADLHGHLLHLRKGSLNLFRVFALRLGTQIGKSSLDLLQRLGIDLVLVLLQGLLRRVQCRVGVILRLNQLLALLVCGGVGLCVSHHFLDLGLRQPATRLDHDVLLLARGFVAGAHVYNSVGVNVEAYLNLRYATWSRRDAHQVKVAQELVVRRHLTLTLQHLDAHLRLRVGSRREHLRLLGRDRRVARDQLSKHPTEGLNAQGQRSHIQQQNVLDVTAQHATLDSSTHGNHLIRVHSLRWLLTKELLHSRLHLGHARHTANQNDLVNFTLLDTSVLYALLARAHAKPSSSRLAFSAASRRRCIARLSPDRSMPDSFLNSPTRYRSNSSSKSSPPNNVSPLVDLTSKTPPEISRIDTSKVPPPRSKTAMTLPSALSIP</sequence>
<evidence type="ECO:0000256" key="3">
    <source>
        <dbReference type="SAM" id="Phobius"/>
    </source>
</evidence>
<dbReference type="STRING" id="542832.A0A3M6VN07"/>
<feature type="region of interest" description="Disordered" evidence="2">
    <location>
        <begin position="441"/>
        <end position="509"/>
    </location>
</feature>
<comment type="caution">
    <text evidence="4">The sequence shown here is derived from an EMBL/GenBank/DDBJ whole genome shotgun (WGS) entry which is preliminary data.</text>
</comment>
<gene>
    <name evidence="4" type="ORF">DD238_003627</name>
</gene>
<protein>
    <submittedName>
        <fullName evidence="4">Uncharacterized protein</fullName>
    </submittedName>
</protein>
<accession>A0A3M6VN07</accession>